<evidence type="ECO:0000256" key="5">
    <source>
        <dbReference type="SAM" id="Coils"/>
    </source>
</evidence>
<evidence type="ECO:0000256" key="1">
    <source>
        <dbReference type="ARBA" id="ARBA00022723"/>
    </source>
</evidence>
<dbReference type="GO" id="GO:0008270">
    <property type="term" value="F:zinc ion binding"/>
    <property type="evidence" value="ECO:0007669"/>
    <property type="project" value="UniProtKB-KW"/>
</dbReference>
<name>A0A1J3IYL7_NOCCA</name>
<dbReference type="Pfam" id="PF06839">
    <property type="entry name" value="Zn_ribbon_GRF"/>
    <property type="match status" value="1"/>
</dbReference>
<feature type="coiled-coil region" evidence="5">
    <location>
        <begin position="278"/>
        <end position="305"/>
    </location>
</feature>
<organism evidence="8">
    <name type="scientific">Noccaea caerulescens</name>
    <name type="common">Alpine penny-cress</name>
    <name type="synonym">Thlaspi caerulescens</name>
    <dbReference type="NCBI Taxonomy" id="107243"/>
    <lineage>
        <taxon>Eukaryota</taxon>
        <taxon>Viridiplantae</taxon>
        <taxon>Streptophyta</taxon>
        <taxon>Embryophyta</taxon>
        <taxon>Tracheophyta</taxon>
        <taxon>Spermatophyta</taxon>
        <taxon>Magnoliopsida</taxon>
        <taxon>eudicotyledons</taxon>
        <taxon>Gunneridae</taxon>
        <taxon>Pentapetalae</taxon>
        <taxon>rosids</taxon>
        <taxon>malvids</taxon>
        <taxon>Brassicales</taxon>
        <taxon>Brassicaceae</taxon>
        <taxon>Coluteocarpeae</taxon>
        <taxon>Noccaea</taxon>
    </lineage>
</organism>
<keyword evidence="5" id="KW-0175">Coiled coil</keyword>
<reference evidence="8" key="1">
    <citation type="submission" date="2016-07" db="EMBL/GenBank/DDBJ databases">
        <title>De novo transcriptome assembly of four accessions of the metal hyperaccumulator plant Noccaea caerulescens.</title>
        <authorList>
            <person name="Blande D."/>
            <person name="Halimaa P."/>
            <person name="Tervahauta A.I."/>
            <person name="Aarts M.G."/>
            <person name="Karenlampi S.O."/>
        </authorList>
    </citation>
    <scope>NUCLEOTIDE SEQUENCE</scope>
</reference>
<proteinExistence type="predicted"/>
<evidence type="ECO:0000256" key="6">
    <source>
        <dbReference type="SAM" id="MobiDB-lite"/>
    </source>
</evidence>
<feature type="compositionally biased region" description="Basic residues" evidence="6">
    <location>
        <begin position="55"/>
        <end position="64"/>
    </location>
</feature>
<evidence type="ECO:0000256" key="3">
    <source>
        <dbReference type="ARBA" id="ARBA00022833"/>
    </source>
</evidence>
<feature type="domain" description="GRF-type" evidence="7">
    <location>
        <begin position="217"/>
        <end position="261"/>
    </location>
</feature>
<dbReference type="AlphaFoldDB" id="A0A1J3IYL7"/>
<dbReference type="EMBL" id="GEVM01021258">
    <property type="protein sequence ID" value="JAU84680.1"/>
    <property type="molecule type" value="Transcribed_RNA"/>
</dbReference>
<feature type="region of interest" description="Disordered" evidence="6">
    <location>
        <begin position="40"/>
        <end position="64"/>
    </location>
</feature>
<sequence>MEKDLDLPLQQPSSYAPAIPSTKCDDKFLEIVIQVMDALGPPPRQPPAAPAIPSARRRLAGRKRYQGKKIETRSTNDLHKGSVLVSHSEDSEKTQCCAGKNGCGKGDVNYRLGETEREQSFPSKKAKLFRDGQESDAFPVGEHPSNCARPSKSGDGIVSVSEVPDVADAIEDLLEQSSKIQDQKSPERISEKTLFTSSEQYHSGIQSVTGLSRLWVNRCGLPAKIVTSRTDNNPGRRFFGCPLYKKGRTDHCDYFDWFDEGVVDGWPKEALIRARDKIREKDKVINQLTTQLMELRLELEKHKVEISSEGSEDENNSAFYR</sequence>
<protein>
    <recommendedName>
        <fullName evidence="7">GRF-type domain-containing protein</fullName>
    </recommendedName>
</protein>
<dbReference type="InterPro" id="IPR010666">
    <property type="entry name" value="Znf_GRF"/>
</dbReference>
<dbReference type="PROSITE" id="PS51999">
    <property type="entry name" value="ZF_GRF"/>
    <property type="match status" value="1"/>
</dbReference>
<keyword evidence="3" id="KW-0862">Zinc</keyword>
<gene>
    <name evidence="8" type="ORF">MP_TR22265_c3_g1_i1_g.63473</name>
</gene>
<feature type="compositionally biased region" description="Pro residues" evidence="6">
    <location>
        <begin position="40"/>
        <end position="50"/>
    </location>
</feature>
<keyword evidence="2 4" id="KW-0863">Zinc-finger</keyword>
<dbReference type="PANTHER" id="PTHR33248">
    <property type="entry name" value="ZINC ION-BINDING PROTEIN"/>
    <property type="match status" value="1"/>
</dbReference>
<evidence type="ECO:0000256" key="4">
    <source>
        <dbReference type="PROSITE-ProRule" id="PRU01343"/>
    </source>
</evidence>
<evidence type="ECO:0000259" key="7">
    <source>
        <dbReference type="PROSITE" id="PS51999"/>
    </source>
</evidence>
<accession>A0A1J3IYL7</accession>
<evidence type="ECO:0000313" key="8">
    <source>
        <dbReference type="EMBL" id="JAU84680.1"/>
    </source>
</evidence>
<evidence type="ECO:0000256" key="2">
    <source>
        <dbReference type="ARBA" id="ARBA00022771"/>
    </source>
</evidence>
<keyword evidence="1" id="KW-0479">Metal-binding</keyword>